<evidence type="ECO:0000313" key="2">
    <source>
        <dbReference type="Proteomes" id="UP000663508"/>
    </source>
</evidence>
<accession>A0A8H9C565</accession>
<dbReference type="EMBL" id="AP024145">
    <property type="protein sequence ID" value="BCM82430.1"/>
    <property type="molecule type" value="Genomic_DNA"/>
</dbReference>
<protein>
    <submittedName>
        <fullName evidence="1">Uncharacterized protein</fullName>
    </submittedName>
</protein>
<proteinExistence type="predicted"/>
<organism evidence="1 2">
    <name type="scientific">Methylobacterium indicum</name>
    <dbReference type="NCBI Taxonomy" id="1775910"/>
    <lineage>
        <taxon>Bacteria</taxon>
        <taxon>Pseudomonadati</taxon>
        <taxon>Pseudomonadota</taxon>
        <taxon>Alphaproteobacteria</taxon>
        <taxon>Hyphomicrobiales</taxon>
        <taxon>Methylobacteriaceae</taxon>
        <taxon>Methylobacterium</taxon>
    </lineage>
</organism>
<reference evidence="1" key="1">
    <citation type="submission" date="2020-11" db="EMBL/GenBank/DDBJ databases">
        <title>Complete genome sequence of a novel pathogenic Methylobacterium strain isolated from rice in Vietnam.</title>
        <authorList>
            <person name="Lai K."/>
            <person name="Okazaki S."/>
            <person name="Higashi K."/>
            <person name="Mori H."/>
            <person name="Toyoda A."/>
            <person name="Kurokawa K."/>
        </authorList>
    </citation>
    <scope>NUCLEOTIDE SEQUENCE</scope>
    <source>
        <strain evidence="1">VL1</strain>
    </source>
</reference>
<dbReference type="AlphaFoldDB" id="A0A8H9C565"/>
<dbReference type="Proteomes" id="UP000663508">
    <property type="component" value="Chromosome"/>
</dbReference>
<gene>
    <name evidence="1" type="ORF">mvi_08910</name>
</gene>
<evidence type="ECO:0000313" key="1">
    <source>
        <dbReference type="EMBL" id="BCM82430.1"/>
    </source>
</evidence>
<dbReference type="KEGG" id="mind:mvi_08910"/>
<name>A0A8H9C565_9HYPH</name>
<dbReference type="RefSeq" id="WP_207181620.1">
    <property type="nucleotide sequence ID" value="NZ_AP024145.1"/>
</dbReference>
<sequence length="227" mass="25737">MTRASDDDLIARSGLFDVNHYLLESPDVVADGADPLEHFCRFGAREGRRPNLYCDPAWYAALYLGGNPEGVNPLCHYIRIGERSGYRPIPYFEPAWYARVYALRPGTSPLRHYLTHRRSQLYAPNSRFDLAHYLARYGAEIGRNRDAFAHLLRHGARRDLASSADFDAAAYRVRHGLPAQPASALIADQEACNPLVHRLTQEAAEEQARRSGAGRSSWWRCLLNRTR</sequence>